<evidence type="ECO:0000313" key="2">
    <source>
        <dbReference type="EMBL" id="MBB1163257.1"/>
    </source>
</evidence>
<dbReference type="EMBL" id="JACIVI010000008">
    <property type="protein sequence ID" value="MBB1163257.1"/>
    <property type="molecule type" value="Genomic_DNA"/>
</dbReference>
<dbReference type="Proteomes" id="UP000586093">
    <property type="component" value="Unassembled WGS sequence"/>
</dbReference>
<protein>
    <submittedName>
        <fullName evidence="2">Uncharacterized protein</fullName>
    </submittedName>
</protein>
<evidence type="ECO:0000256" key="1">
    <source>
        <dbReference type="SAM" id="MobiDB-lite"/>
    </source>
</evidence>
<accession>A0A839HKB4</accession>
<reference evidence="2 3" key="1">
    <citation type="submission" date="2020-08" db="EMBL/GenBank/DDBJ databases">
        <title>Aquariorum lacteus gen. nov., sp. nov., a new member of the family Comamonadaceae, isolated from freshwater aquarium.</title>
        <authorList>
            <person name="Chun S.-J."/>
        </authorList>
    </citation>
    <scope>NUCLEOTIDE SEQUENCE [LARGE SCALE GENOMIC DNA]</scope>
    <source>
        <strain evidence="2 3">SJAQ100</strain>
    </source>
</reference>
<dbReference type="AlphaFoldDB" id="A0A839HKB4"/>
<name>A0A839HKB4_9BURK</name>
<feature type="region of interest" description="Disordered" evidence="1">
    <location>
        <begin position="1"/>
        <end position="21"/>
    </location>
</feature>
<evidence type="ECO:0000313" key="3">
    <source>
        <dbReference type="Proteomes" id="UP000586093"/>
    </source>
</evidence>
<sequence>MRPPRESMVQPARLCGAGSPPVLRGRDPLQRLWRRVLRQHHFQLLEEGGEPGWTVDRLETALVALAPAELPEDNPVTARWRRKLPR</sequence>
<keyword evidence="3" id="KW-1185">Reference proteome</keyword>
<organism evidence="2 3">
    <name type="scientific">Aquariibacter albus</name>
    <dbReference type="NCBI Taxonomy" id="2759899"/>
    <lineage>
        <taxon>Bacteria</taxon>
        <taxon>Pseudomonadati</taxon>
        <taxon>Pseudomonadota</taxon>
        <taxon>Betaproteobacteria</taxon>
        <taxon>Burkholderiales</taxon>
        <taxon>Sphaerotilaceae</taxon>
        <taxon>Aquariibacter</taxon>
    </lineage>
</organism>
<comment type="caution">
    <text evidence="2">The sequence shown here is derived from an EMBL/GenBank/DDBJ whole genome shotgun (WGS) entry which is preliminary data.</text>
</comment>
<gene>
    <name evidence="2" type="ORF">H4F90_14885</name>
</gene>
<proteinExistence type="predicted"/>